<proteinExistence type="predicted"/>
<feature type="domain" description="Rhodanese" evidence="1">
    <location>
        <begin position="31"/>
        <end position="120"/>
    </location>
</feature>
<dbReference type="PROSITE" id="PS50206">
    <property type="entry name" value="RHODANESE_3"/>
    <property type="match status" value="1"/>
</dbReference>
<dbReference type="AlphaFoldDB" id="I3Z5U8"/>
<reference evidence="3" key="1">
    <citation type="submission" date="2012-06" db="EMBL/GenBank/DDBJ databases">
        <title>The complete genome of Belliella baltica DSM 15883.</title>
        <authorList>
            <person name="Lucas S."/>
            <person name="Copeland A."/>
            <person name="Lapidus A."/>
            <person name="Goodwin L."/>
            <person name="Pitluck S."/>
            <person name="Peters L."/>
            <person name="Mikhailova N."/>
            <person name="Davenport K."/>
            <person name="Kyrpides N."/>
            <person name="Mavromatis K."/>
            <person name="Pagani I."/>
            <person name="Ivanova N."/>
            <person name="Ovchinnikova G."/>
            <person name="Zeytun A."/>
            <person name="Detter J.C."/>
            <person name="Han C."/>
            <person name="Land M."/>
            <person name="Hauser L."/>
            <person name="Markowitz V."/>
            <person name="Cheng J.-F."/>
            <person name="Hugenholtz P."/>
            <person name="Woyke T."/>
            <person name="Wu D."/>
            <person name="Tindall B."/>
            <person name="Pomrenke H."/>
            <person name="Brambilla E."/>
            <person name="Klenk H.-P."/>
            <person name="Eisen J.A."/>
        </authorList>
    </citation>
    <scope>NUCLEOTIDE SEQUENCE [LARGE SCALE GENOMIC DNA]</scope>
    <source>
        <strain evidence="3">DSM 15883 / CIP 108006 / LMG 21964 / BA134</strain>
    </source>
</reference>
<evidence type="ECO:0000259" key="1">
    <source>
        <dbReference type="PROSITE" id="PS50206"/>
    </source>
</evidence>
<dbReference type="InterPro" id="IPR001763">
    <property type="entry name" value="Rhodanese-like_dom"/>
</dbReference>
<dbReference type="eggNOG" id="COG0607">
    <property type="taxonomic scope" value="Bacteria"/>
</dbReference>
<dbReference type="PANTHER" id="PTHR43031">
    <property type="entry name" value="FAD-DEPENDENT OXIDOREDUCTASE"/>
    <property type="match status" value="1"/>
</dbReference>
<dbReference type="InterPro" id="IPR050229">
    <property type="entry name" value="GlpE_sulfurtransferase"/>
</dbReference>
<dbReference type="Proteomes" id="UP000006050">
    <property type="component" value="Chromosome"/>
</dbReference>
<dbReference type="SUPFAM" id="SSF52821">
    <property type="entry name" value="Rhodanese/Cell cycle control phosphatase"/>
    <property type="match status" value="1"/>
</dbReference>
<dbReference type="PANTHER" id="PTHR43031:SF1">
    <property type="entry name" value="PYRIDINE NUCLEOTIDE-DISULPHIDE OXIDOREDUCTASE"/>
    <property type="match status" value="1"/>
</dbReference>
<dbReference type="Gene3D" id="3.40.250.10">
    <property type="entry name" value="Rhodanese-like domain"/>
    <property type="match status" value="1"/>
</dbReference>
<name>I3Z5U8_BELBD</name>
<organism evidence="2 3">
    <name type="scientific">Belliella baltica (strain DSM 15883 / CIP 108006 / LMG 21964 / BA134)</name>
    <dbReference type="NCBI Taxonomy" id="866536"/>
    <lineage>
        <taxon>Bacteria</taxon>
        <taxon>Pseudomonadati</taxon>
        <taxon>Bacteroidota</taxon>
        <taxon>Cytophagia</taxon>
        <taxon>Cytophagales</taxon>
        <taxon>Cyclobacteriaceae</taxon>
        <taxon>Belliella</taxon>
    </lineage>
</organism>
<dbReference type="CDD" id="cd00158">
    <property type="entry name" value="RHOD"/>
    <property type="match status" value="1"/>
</dbReference>
<dbReference type="EMBL" id="CP003281">
    <property type="protein sequence ID" value="AFL84616.1"/>
    <property type="molecule type" value="Genomic_DNA"/>
</dbReference>
<sequence length="148" mass="16988">MNIAQSLAYKMLLKGVYDNDFPTVKPHQKEILGNALLLDTREREEFEVSHLKGAKWVGYNTFSLETLEGIPKDQVLVVYCSIGARSQEIGKKLKGAGYEKVYNLYGGIFHWVNEDRSVFNQEAEQTDRVHAYSRSWGIWLNKGVKVFE</sequence>
<dbReference type="InterPro" id="IPR036873">
    <property type="entry name" value="Rhodanese-like_dom_sf"/>
</dbReference>
<protein>
    <submittedName>
        <fullName evidence="2">Rhodanese-related sulfurtransferase</fullName>
    </submittedName>
</protein>
<keyword evidence="2" id="KW-0808">Transferase</keyword>
<dbReference type="NCBIfam" id="NF045521">
    <property type="entry name" value="rhoda_near_glyco"/>
    <property type="match status" value="1"/>
</dbReference>
<evidence type="ECO:0000313" key="3">
    <source>
        <dbReference type="Proteomes" id="UP000006050"/>
    </source>
</evidence>
<dbReference type="KEGG" id="bbd:Belba_2043"/>
<keyword evidence="3" id="KW-1185">Reference proteome</keyword>
<dbReference type="HOGENOM" id="CLU_089574_5_1_10"/>
<evidence type="ECO:0000313" key="2">
    <source>
        <dbReference type="EMBL" id="AFL84616.1"/>
    </source>
</evidence>
<accession>I3Z5U8</accession>
<dbReference type="Pfam" id="PF00581">
    <property type="entry name" value="Rhodanese"/>
    <property type="match status" value="1"/>
</dbReference>
<dbReference type="STRING" id="866536.Belba_2043"/>
<dbReference type="GO" id="GO:0016740">
    <property type="term" value="F:transferase activity"/>
    <property type="evidence" value="ECO:0007669"/>
    <property type="project" value="UniProtKB-KW"/>
</dbReference>
<dbReference type="SMART" id="SM00450">
    <property type="entry name" value="RHOD"/>
    <property type="match status" value="1"/>
</dbReference>
<gene>
    <name evidence="2" type="ordered locus">Belba_2043</name>
</gene>